<accession>A0A0B1TMT7</accession>
<dbReference type="Pfam" id="PF03564">
    <property type="entry name" value="DUF1759"/>
    <property type="match status" value="1"/>
</dbReference>
<keyword evidence="3" id="KW-1185">Reference proteome</keyword>
<organism evidence="2 3">
    <name type="scientific">Oesophagostomum dentatum</name>
    <name type="common">Nodular worm</name>
    <dbReference type="NCBI Taxonomy" id="61180"/>
    <lineage>
        <taxon>Eukaryota</taxon>
        <taxon>Metazoa</taxon>
        <taxon>Ecdysozoa</taxon>
        <taxon>Nematoda</taxon>
        <taxon>Chromadorea</taxon>
        <taxon>Rhabditida</taxon>
        <taxon>Rhabditina</taxon>
        <taxon>Rhabditomorpha</taxon>
        <taxon>Strongyloidea</taxon>
        <taxon>Strongylidae</taxon>
        <taxon>Oesophagostomum</taxon>
    </lineage>
</organism>
<name>A0A0B1TMT7_OESDE</name>
<reference evidence="2 3" key="1">
    <citation type="submission" date="2014-03" db="EMBL/GenBank/DDBJ databases">
        <title>Draft genome of the hookworm Oesophagostomum dentatum.</title>
        <authorList>
            <person name="Mitreva M."/>
        </authorList>
    </citation>
    <scope>NUCLEOTIDE SEQUENCE [LARGE SCALE GENOMIC DNA]</scope>
    <source>
        <strain evidence="2 3">OD-Hann</strain>
    </source>
</reference>
<protein>
    <submittedName>
        <fullName evidence="2">Uncharacterized protein</fullName>
    </submittedName>
</protein>
<dbReference type="InterPro" id="IPR005312">
    <property type="entry name" value="DUF1759"/>
</dbReference>
<dbReference type="AlphaFoldDB" id="A0A0B1TMT7"/>
<evidence type="ECO:0000313" key="3">
    <source>
        <dbReference type="Proteomes" id="UP000053660"/>
    </source>
</evidence>
<dbReference type="Proteomes" id="UP000053660">
    <property type="component" value="Unassembled WGS sequence"/>
</dbReference>
<dbReference type="OrthoDB" id="5867231at2759"/>
<proteinExistence type="predicted"/>
<evidence type="ECO:0000313" key="2">
    <source>
        <dbReference type="EMBL" id="KHJ98878.1"/>
    </source>
</evidence>
<sequence length="354" mass="40797">MAELQVFKAKINNACALLKANEMQVQRLETPFTFPESRVECENYIRWKMGETAHLLIAVQNAVKLQEARINAAVHHIAARTEQKDWEKLLVELDRHLETESHQLEVQATQWQNQIQFRQHELKQLAAMLNRSTLSTSNQPNTDMGEAASYKEFNSFWTVFDSLIQTDEELSEVDKFLFLKQTLKGKAAVAISCIPVVGGRYQTAVNILKKHFDRSASMADIIINEIERLQRASDTIRSCHGTFDAVSSRIIYLQQTIMQLNADRRKTERDEPVDVNEIVSAIDRVTTPRETTSLTTETMFSEKSRESSLPRTRTTSPRWKDTRSLPKMQTRLCYADKHILYITIRGFHLQRPDA</sequence>
<gene>
    <name evidence="2" type="ORF">OESDEN_01136</name>
</gene>
<dbReference type="EMBL" id="KN549264">
    <property type="protein sequence ID" value="KHJ98878.1"/>
    <property type="molecule type" value="Genomic_DNA"/>
</dbReference>
<feature type="region of interest" description="Disordered" evidence="1">
    <location>
        <begin position="290"/>
        <end position="322"/>
    </location>
</feature>
<evidence type="ECO:0000256" key="1">
    <source>
        <dbReference type="SAM" id="MobiDB-lite"/>
    </source>
</evidence>